<protein>
    <recommendedName>
        <fullName evidence="3">histidine kinase</fullName>
        <ecNumber evidence="3">2.7.13.3</ecNumber>
    </recommendedName>
</protein>
<feature type="transmembrane region" description="Helical" evidence="14">
    <location>
        <begin position="104"/>
        <end position="129"/>
    </location>
</feature>
<comment type="caution">
    <text evidence="17">The sequence shown here is derived from an EMBL/GenBank/DDBJ whole genome shotgun (WGS) entry which is preliminary data.</text>
</comment>
<keyword evidence="11 14" id="KW-1133">Transmembrane helix</keyword>
<evidence type="ECO:0000256" key="9">
    <source>
        <dbReference type="ARBA" id="ARBA00022777"/>
    </source>
</evidence>
<dbReference type="Gene3D" id="3.30.450.20">
    <property type="entry name" value="PAS domain"/>
    <property type="match status" value="1"/>
</dbReference>
<gene>
    <name evidence="17" type="ORF">PQU98_01905</name>
</gene>
<evidence type="ECO:0000259" key="15">
    <source>
        <dbReference type="PROSITE" id="PS50109"/>
    </source>
</evidence>
<dbReference type="SMART" id="SM00387">
    <property type="entry name" value="HATPase_c"/>
    <property type="match status" value="1"/>
</dbReference>
<dbReference type="InterPro" id="IPR050351">
    <property type="entry name" value="BphY/WalK/GraS-like"/>
</dbReference>
<dbReference type="InterPro" id="IPR005467">
    <property type="entry name" value="His_kinase_dom"/>
</dbReference>
<dbReference type="SMART" id="SM00388">
    <property type="entry name" value="HisKA"/>
    <property type="match status" value="1"/>
</dbReference>
<evidence type="ECO:0000256" key="7">
    <source>
        <dbReference type="ARBA" id="ARBA00022692"/>
    </source>
</evidence>
<evidence type="ECO:0000256" key="10">
    <source>
        <dbReference type="ARBA" id="ARBA00022840"/>
    </source>
</evidence>
<dbReference type="SUPFAM" id="SSF55785">
    <property type="entry name" value="PYP-like sensor domain (PAS domain)"/>
    <property type="match status" value="1"/>
</dbReference>
<proteinExistence type="predicted"/>
<keyword evidence="9 17" id="KW-0418">Kinase</keyword>
<evidence type="ECO:0000256" key="8">
    <source>
        <dbReference type="ARBA" id="ARBA00022741"/>
    </source>
</evidence>
<dbReference type="GO" id="GO:0016301">
    <property type="term" value="F:kinase activity"/>
    <property type="evidence" value="ECO:0007669"/>
    <property type="project" value="UniProtKB-KW"/>
</dbReference>
<sequence length="766" mass="83122">MKDTAAKRRIGLTLMRASRGLRNASPAGLGMAAAYVLSALITAFIIWMIIATPGTGPIGPASRILFGLVCLNLLLLLGLCFFVVRRIYQIAHSRGADAGARLHLRFVTLFALAAVTPAFVVALFFGVLVNRGVETWFSERVQSSVENGAKIAELFVDEQQKIALDTVEDIAVSIDHEEGRALFPNRLAFAMALQDLAASRGGLAAIYVIDRTGQVLARAESEDAPVYLAPPRETISDVSAGEARVALFSGPDAVRVVYPLTLYDGAQLYGVRLLQPGMMARLSSVSRAVVDLREAAENSNRVQGVFALAYIETVLLVLVGAVWVGVSAADAIAVPVARLVQAADKVASGNLDARVVTTHQSEDIAVLSRAFNRMTSDLQSQQAALKSAGEEAEARRRFIETVLSEISAGIVGIDVLEHISAINRHAANFISVVGEDALGLKIRELVPEIAELLDKVSVSKVEEQEVDLVRKGETRRLRVRISGLETGGAVITFDDITRLVAAQRNAAWKDVAQRIAHEIKNPLTPIQLSAERIKRKYRDHIDADVDVFDRLTDTIIRQVGDIGRMVDEFSAFARMPVPNFAEEDAAELIRHAVFARRVADPDIQIDIIEPLPDTKIVCDGRLLAQALGNVLKNGGEAIISRQAAERKLAEQSDLVPPDPFKGRLRVEMAIIEGLVRIDIEDNGIGLPDKDRDRLTEPYVTTRDKGTGLGLAIVKRILEDHGGEFTLSDAVHLSGARATMRLPHTQITADASGNVPRHDSANKMVRL</sequence>
<evidence type="ECO:0000256" key="3">
    <source>
        <dbReference type="ARBA" id="ARBA00012438"/>
    </source>
</evidence>
<keyword evidence="5" id="KW-0597">Phosphoprotein</keyword>
<name>A0ABT5HF38_9CAUL</name>
<accession>A0ABT5HF38</accession>
<keyword evidence="4" id="KW-1003">Cell membrane</keyword>
<dbReference type="Gene3D" id="3.30.565.10">
    <property type="entry name" value="Histidine kinase-like ATPase, C-terminal domain"/>
    <property type="match status" value="1"/>
</dbReference>
<organism evidence="17 18">
    <name type="scientific">Asticcacaulis machinosus</name>
    <dbReference type="NCBI Taxonomy" id="2984211"/>
    <lineage>
        <taxon>Bacteria</taxon>
        <taxon>Pseudomonadati</taxon>
        <taxon>Pseudomonadota</taxon>
        <taxon>Alphaproteobacteria</taxon>
        <taxon>Caulobacterales</taxon>
        <taxon>Caulobacteraceae</taxon>
        <taxon>Asticcacaulis</taxon>
    </lineage>
</organism>
<dbReference type="InterPro" id="IPR036890">
    <property type="entry name" value="HATPase_C_sf"/>
</dbReference>
<dbReference type="InterPro" id="IPR003660">
    <property type="entry name" value="HAMP_dom"/>
</dbReference>
<dbReference type="PROSITE" id="PS50885">
    <property type="entry name" value="HAMP"/>
    <property type="match status" value="1"/>
</dbReference>
<dbReference type="SUPFAM" id="SSF47384">
    <property type="entry name" value="Homodimeric domain of signal transducing histidine kinase"/>
    <property type="match status" value="1"/>
</dbReference>
<dbReference type="InterPro" id="IPR035965">
    <property type="entry name" value="PAS-like_dom_sf"/>
</dbReference>
<dbReference type="CDD" id="cd06225">
    <property type="entry name" value="HAMP"/>
    <property type="match status" value="1"/>
</dbReference>
<evidence type="ECO:0000256" key="1">
    <source>
        <dbReference type="ARBA" id="ARBA00000085"/>
    </source>
</evidence>
<evidence type="ECO:0000256" key="2">
    <source>
        <dbReference type="ARBA" id="ARBA00004651"/>
    </source>
</evidence>
<keyword evidence="10" id="KW-0067">ATP-binding</keyword>
<dbReference type="EMBL" id="JAQQKV010000001">
    <property type="protein sequence ID" value="MDC7674870.1"/>
    <property type="molecule type" value="Genomic_DNA"/>
</dbReference>
<keyword evidence="18" id="KW-1185">Reference proteome</keyword>
<reference evidence="17 18" key="1">
    <citation type="submission" date="2023-01" db="EMBL/GenBank/DDBJ databases">
        <title>Novel species of the genus Asticcacaulis isolated from rivers.</title>
        <authorList>
            <person name="Lu H."/>
        </authorList>
    </citation>
    <scope>NUCLEOTIDE SEQUENCE [LARGE SCALE GENOMIC DNA]</scope>
    <source>
        <strain evidence="17 18">LKC15W</strain>
    </source>
</reference>
<keyword evidence="13 14" id="KW-0472">Membrane</keyword>
<dbReference type="PROSITE" id="PS50109">
    <property type="entry name" value="HIS_KIN"/>
    <property type="match status" value="1"/>
</dbReference>
<dbReference type="Pfam" id="PF00672">
    <property type="entry name" value="HAMP"/>
    <property type="match status" value="1"/>
</dbReference>
<evidence type="ECO:0000313" key="18">
    <source>
        <dbReference type="Proteomes" id="UP001218579"/>
    </source>
</evidence>
<dbReference type="SUPFAM" id="SSF55874">
    <property type="entry name" value="ATPase domain of HSP90 chaperone/DNA topoisomerase II/histidine kinase"/>
    <property type="match status" value="1"/>
</dbReference>
<dbReference type="Gene3D" id="6.10.340.10">
    <property type="match status" value="1"/>
</dbReference>
<dbReference type="PANTHER" id="PTHR42878">
    <property type="entry name" value="TWO-COMPONENT HISTIDINE KINASE"/>
    <property type="match status" value="1"/>
</dbReference>
<evidence type="ECO:0000256" key="13">
    <source>
        <dbReference type="ARBA" id="ARBA00023136"/>
    </source>
</evidence>
<feature type="transmembrane region" description="Helical" evidence="14">
    <location>
        <begin position="29"/>
        <end position="52"/>
    </location>
</feature>
<dbReference type="InterPro" id="IPR045671">
    <property type="entry name" value="NtrY-like_N"/>
</dbReference>
<evidence type="ECO:0000313" key="17">
    <source>
        <dbReference type="EMBL" id="MDC7674870.1"/>
    </source>
</evidence>
<dbReference type="Pfam" id="PF02518">
    <property type="entry name" value="HATPase_c"/>
    <property type="match status" value="1"/>
</dbReference>
<dbReference type="Gene3D" id="1.10.287.130">
    <property type="match status" value="1"/>
</dbReference>
<dbReference type="PIRSF" id="PIRSF037532">
    <property type="entry name" value="STHK_NtrY"/>
    <property type="match status" value="1"/>
</dbReference>
<feature type="transmembrane region" description="Helical" evidence="14">
    <location>
        <begin position="64"/>
        <end position="84"/>
    </location>
</feature>
<dbReference type="Pfam" id="PF00512">
    <property type="entry name" value="HisKA"/>
    <property type="match status" value="1"/>
</dbReference>
<dbReference type="EC" id="2.7.13.3" evidence="3"/>
<evidence type="ECO:0000256" key="5">
    <source>
        <dbReference type="ARBA" id="ARBA00022553"/>
    </source>
</evidence>
<evidence type="ECO:0000259" key="16">
    <source>
        <dbReference type="PROSITE" id="PS50885"/>
    </source>
</evidence>
<dbReference type="PANTHER" id="PTHR42878:SF7">
    <property type="entry name" value="SENSOR HISTIDINE KINASE GLRK"/>
    <property type="match status" value="1"/>
</dbReference>
<evidence type="ECO:0000256" key="11">
    <source>
        <dbReference type="ARBA" id="ARBA00022989"/>
    </source>
</evidence>
<dbReference type="SUPFAM" id="SSF158472">
    <property type="entry name" value="HAMP domain-like"/>
    <property type="match status" value="1"/>
</dbReference>
<evidence type="ECO:0000256" key="14">
    <source>
        <dbReference type="SAM" id="Phobius"/>
    </source>
</evidence>
<dbReference type="InterPro" id="IPR003594">
    <property type="entry name" value="HATPase_dom"/>
</dbReference>
<keyword evidence="7 14" id="KW-0812">Transmembrane</keyword>
<dbReference type="Pfam" id="PF19312">
    <property type="entry name" value="NtrY_N"/>
    <property type="match status" value="1"/>
</dbReference>
<keyword evidence="6" id="KW-0808">Transferase</keyword>
<comment type="subcellular location">
    <subcellularLocation>
        <location evidence="2">Cell membrane</location>
        <topology evidence="2">Multi-pass membrane protein</topology>
    </subcellularLocation>
</comment>
<keyword evidence="12" id="KW-0902">Two-component regulatory system</keyword>
<keyword evidence="8" id="KW-0547">Nucleotide-binding</keyword>
<dbReference type="InterPro" id="IPR004358">
    <property type="entry name" value="Sig_transdc_His_kin-like_C"/>
</dbReference>
<dbReference type="InterPro" id="IPR036097">
    <property type="entry name" value="HisK_dim/P_sf"/>
</dbReference>
<dbReference type="RefSeq" id="WP_272743182.1">
    <property type="nucleotide sequence ID" value="NZ_JAQQKV010000001.1"/>
</dbReference>
<comment type="catalytic activity">
    <reaction evidence="1">
        <text>ATP + protein L-histidine = ADP + protein N-phospho-L-histidine.</text>
        <dbReference type="EC" id="2.7.13.3"/>
    </reaction>
</comment>
<feature type="domain" description="HAMP" evidence="16">
    <location>
        <begin position="330"/>
        <end position="383"/>
    </location>
</feature>
<dbReference type="InterPro" id="IPR017232">
    <property type="entry name" value="NtrY"/>
</dbReference>
<evidence type="ECO:0000256" key="6">
    <source>
        <dbReference type="ARBA" id="ARBA00022679"/>
    </source>
</evidence>
<evidence type="ECO:0000256" key="12">
    <source>
        <dbReference type="ARBA" id="ARBA00023012"/>
    </source>
</evidence>
<feature type="domain" description="Histidine kinase" evidence="15">
    <location>
        <begin position="514"/>
        <end position="745"/>
    </location>
</feature>
<dbReference type="PRINTS" id="PR00344">
    <property type="entry name" value="BCTRLSENSOR"/>
</dbReference>
<dbReference type="Proteomes" id="UP001218579">
    <property type="component" value="Unassembled WGS sequence"/>
</dbReference>
<dbReference type="InterPro" id="IPR003661">
    <property type="entry name" value="HisK_dim/P_dom"/>
</dbReference>
<evidence type="ECO:0000256" key="4">
    <source>
        <dbReference type="ARBA" id="ARBA00022475"/>
    </source>
</evidence>
<dbReference type="CDD" id="cd00082">
    <property type="entry name" value="HisKA"/>
    <property type="match status" value="1"/>
</dbReference>
<dbReference type="SMART" id="SM00304">
    <property type="entry name" value="HAMP"/>
    <property type="match status" value="1"/>
</dbReference>